<dbReference type="EMBL" id="CP144090">
    <property type="protein sequence ID" value="WWD09237.1"/>
    <property type="molecule type" value="Genomic_DNA"/>
</dbReference>
<gene>
    <name evidence="2" type="ORF">V865_007359</name>
</gene>
<dbReference type="GO" id="GO:0005654">
    <property type="term" value="C:nucleoplasm"/>
    <property type="evidence" value="ECO:0007669"/>
    <property type="project" value="TreeGrafter"/>
</dbReference>
<dbReference type="GO" id="GO:0003700">
    <property type="term" value="F:DNA-binding transcription factor activity"/>
    <property type="evidence" value="ECO:0007669"/>
    <property type="project" value="InterPro"/>
</dbReference>
<feature type="compositionally biased region" description="Basic and acidic residues" evidence="1">
    <location>
        <begin position="135"/>
        <end position="150"/>
    </location>
</feature>
<accession>A0AAX4KSM3</accession>
<dbReference type="PANTHER" id="PTHR16148">
    <property type="entry name" value="NF-KAPPA-B-REPRESSING FACTOR-RELATED"/>
    <property type="match status" value="1"/>
</dbReference>
<feature type="region of interest" description="Disordered" evidence="1">
    <location>
        <begin position="111"/>
        <end position="205"/>
    </location>
</feature>
<evidence type="ECO:0008006" key="4">
    <source>
        <dbReference type="Google" id="ProtNLM"/>
    </source>
</evidence>
<feature type="compositionally biased region" description="Low complexity" evidence="1">
    <location>
        <begin position="1"/>
        <end position="48"/>
    </location>
</feature>
<feature type="compositionally biased region" description="Low complexity" evidence="1">
    <location>
        <begin position="277"/>
        <end position="312"/>
    </location>
</feature>
<sequence>MSDNNPNTNQNQNQNQASTSTSVAPSSSGSTNNNNTNNNANNSDGGNTPKDRHEPRGRKPNDKLPPSRAREVQRAFRLRRAEHLATLEERILHLEQENGSLRALLNLPLADRGRIGSGPTGRGKALKEGGVPMSERVRARKEARERERRALGLPTPTVESSENETNDEMSSRNMRDSETLSPRASMPPPPPIPSSSTSSSFPQHHIQQPLFRDTNTSPQPFNYQLPMPFNLPVSPDPQFADFTAGLNTSDLYKNGSSSTGGNDTTPNFGGMFSMFDTPPNIEQQQQQQQTNESSSSIQNNNNNNNNNNNISPISPPIAAPQPVQLDLLTRLKSCCHVSDSHVVNDPGLLVFATRLCQQYGCSFSGQHTDAHPRSDNDNLTLEDSWKALKNTLEPGGSDPDGENRINTGKMAAELVIRAVNSRSGNMVGNNSNWIMCRFREGLSIKKGMIAALVQGLGGTLE</sequence>
<feature type="region of interest" description="Disordered" evidence="1">
    <location>
        <begin position="1"/>
        <end position="71"/>
    </location>
</feature>
<dbReference type="Gene3D" id="1.20.5.170">
    <property type="match status" value="1"/>
</dbReference>
<feature type="region of interest" description="Disordered" evidence="1">
    <location>
        <begin position="253"/>
        <end position="317"/>
    </location>
</feature>
<evidence type="ECO:0000256" key="1">
    <source>
        <dbReference type="SAM" id="MobiDB-lite"/>
    </source>
</evidence>
<dbReference type="KEGG" id="ker:91106160"/>
<name>A0AAX4KSM3_9TREE</name>
<dbReference type="InterPro" id="IPR046347">
    <property type="entry name" value="bZIP_sf"/>
</dbReference>
<protein>
    <recommendedName>
        <fullName evidence="4">BZIP domain-containing protein</fullName>
    </recommendedName>
</protein>
<dbReference type="SUPFAM" id="SSF57959">
    <property type="entry name" value="Leucine zipper domain"/>
    <property type="match status" value="1"/>
</dbReference>
<dbReference type="AlphaFoldDB" id="A0AAX4KSM3"/>
<reference evidence="2 3" key="1">
    <citation type="submission" date="2024-01" db="EMBL/GenBank/DDBJ databases">
        <title>Comparative genomics of Cryptococcus and Kwoniella reveals pathogenesis evolution and contrasting modes of karyotype evolution via chromosome fusion or intercentromeric recombination.</title>
        <authorList>
            <person name="Coelho M.A."/>
            <person name="David-Palma M."/>
            <person name="Shea T."/>
            <person name="Bowers K."/>
            <person name="McGinley-Smith S."/>
            <person name="Mohammad A.W."/>
            <person name="Gnirke A."/>
            <person name="Yurkov A.M."/>
            <person name="Nowrousian M."/>
            <person name="Sun S."/>
            <person name="Cuomo C.A."/>
            <person name="Heitman J."/>
        </authorList>
    </citation>
    <scope>NUCLEOTIDE SEQUENCE [LARGE SCALE GENOMIC DNA]</scope>
    <source>
        <strain evidence="2 3">PYCC6329</strain>
    </source>
</reference>
<feature type="compositionally biased region" description="Basic and acidic residues" evidence="1">
    <location>
        <begin position="169"/>
        <end position="178"/>
    </location>
</feature>
<evidence type="ECO:0000313" key="2">
    <source>
        <dbReference type="EMBL" id="WWD09237.1"/>
    </source>
</evidence>
<evidence type="ECO:0000313" key="3">
    <source>
        <dbReference type="Proteomes" id="UP001358614"/>
    </source>
</evidence>
<keyword evidence="3" id="KW-1185">Reference proteome</keyword>
<proteinExistence type="predicted"/>
<dbReference type="PANTHER" id="PTHR16148:SF14">
    <property type="entry name" value="MYND-TYPE DOMAIN-CONTAINING PROTEIN"/>
    <property type="match status" value="1"/>
</dbReference>
<dbReference type="GeneID" id="91106160"/>
<dbReference type="GO" id="GO:0005730">
    <property type="term" value="C:nucleolus"/>
    <property type="evidence" value="ECO:0007669"/>
    <property type="project" value="TreeGrafter"/>
</dbReference>
<feature type="compositionally biased region" description="Polar residues" evidence="1">
    <location>
        <begin position="253"/>
        <end position="267"/>
    </location>
</feature>
<dbReference type="CDD" id="cd14688">
    <property type="entry name" value="bZIP_YAP"/>
    <property type="match status" value="1"/>
</dbReference>
<feature type="compositionally biased region" description="Basic and acidic residues" evidence="1">
    <location>
        <begin position="49"/>
        <end position="62"/>
    </location>
</feature>
<organism evidence="2 3">
    <name type="scientific">Kwoniella europaea PYCC6329</name>
    <dbReference type="NCBI Taxonomy" id="1423913"/>
    <lineage>
        <taxon>Eukaryota</taxon>
        <taxon>Fungi</taxon>
        <taxon>Dikarya</taxon>
        <taxon>Basidiomycota</taxon>
        <taxon>Agaricomycotina</taxon>
        <taxon>Tremellomycetes</taxon>
        <taxon>Tremellales</taxon>
        <taxon>Cryptococcaceae</taxon>
        <taxon>Kwoniella</taxon>
    </lineage>
</organism>
<dbReference type="Proteomes" id="UP001358614">
    <property type="component" value="Chromosome 2"/>
</dbReference>
<dbReference type="RefSeq" id="XP_066087204.1">
    <property type="nucleotide sequence ID" value="XM_066231107.1"/>
</dbReference>